<dbReference type="Proteomes" id="UP000593890">
    <property type="component" value="Chromosome"/>
</dbReference>
<protein>
    <submittedName>
        <fullName evidence="1">Uncharacterized protein</fullName>
    </submittedName>
</protein>
<keyword evidence="2" id="KW-1185">Reference proteome</keyword>
<reference evidence="2" key="1">
    <citation type="submission" date="2020-07" db="EMBL/GenBank/DDBJ databases">
        <title>Complete genome sequencing of Clostridia bacterium strain 12CBH8.</title>
        <authorList>
            <person name="Sakamoto M."/>
            <person name="Murakami T."/>
            <person name="Mori H."/>
        </authorList>
    </citation>
    <scope>NUCLEOTIDE SEQUENCE [LARGE SCALE GENOMIC DNA]</scope>
    <source>
        <strain evidence="2">12CBH8</strain>
    </source>
</reference>
<gene>
    <name evidence="1" type="ORF">C12CBH8_09410</name>
</gene>
<name>A0A7I8D3I1_9FIRM</name>
<dbReference type="AlphaFoldDB" id="A0A7I8D3I1"/>
<proteinExistence type="predicted"/>
<organism evidence="1 2">
    <name type="scientific">Solibaculum mannosilyticum</name>
    <dbReference type="NCBI Taxonomy" id="2780922"/>
    <lineage>
        <taxon>Bacteria</taxon>
        <taxon>Bacillati</taxon>
        <taxon>Bacillota</taxon>
        <taxon>Clostridia</taxon>
        <taxon>Eubacteriales</taxon>
        <taxon>Oscillospiraceae</taxon>
        <taxon>Solibaculum</taxon>
    </lineage>
</organism>
<sequence>MFGYVKPFKPNLRMKEFDAYKGVYCALCKTLGREYGITTRFILNYDFAFLALLYLSISSTCPSFERQRCLFNPLKKCVCCKDRREELSFAAASAVIMTYYKIKDHVEDSAFFSGLPARLTLPWANGKRKKAAKRYPELDEKMREYIESQRALEEAETPSIDWAAEPTAKLLSYLGSCLCGDERQKRVLERLCYFVGRWVYLIDAADDLEKDLKSGNYNPFLLSLKVTQFDQLPKARTYAQEVVQHTLSEAANAFDLLEAGRFSAILSNVLYEGLPAVLHDTLQKKVES</sequence>
<dbReference type="EMBL" id="AP023321">
    <property type="protein sequence ID" value="BCI60302.1"/>
    <property type="molecule type" value="Genomic_DNA"/>
</dbReference>
<evidence type="ECO:0000313" key="1">
    <source>
        <dbReference type="EMBL" id="BCI60302.1"/>
    </source>
</evidence>
<accession>A0A7I8D3I1</accession>
<dbReference type="InterPro" id="IPR043740">
    <property type="entry name" value="DUF5685"/>
</dbReference>
<evidence type="ECO:0000313" key="2">
    <source>
        <dbReference type="Proteomes" id="UP000593890"/>
    </source>
</evidence>
<dbReference type="KEGG" id="sman:C12CBH8_09410"/>
<dbReference type="Pfam" id="PF18937">
    <property type="entry name" value="DUF5685"/>
    <property type="match status" value="1"/>
</dbReference>